<feature type="region of interest" description="Disordered" evidence="1">
    <location>
        <begin position="52"/>
        <end position="74"/>
    </location>
</feature>
<dbReference type="AlphaFoldDB" id="A0A3M7STS4"/>
<dbReference type="PANTHER" id="PTHR12307">
    <property type="entry name" value="PROTEIN PHOSPHATASE 1 REGULATORY SUBUNIT"/>
    <property type="match status" value="1"/>
</dbReference>
<dbReference type="STRING" id="10195.A0A3M7STS4"/>
<evidence type="ECO:0000313" key="4">
    <source>
        <dbReference type="Proteomes" id="UP000276133"/>
    </source>
</evidence>
<dbReference type="PANTHER" id="PTHR12307:SF36">
    <property type="entry name" value="GLYCOGEN-BINDING SUBUNIT 76A"/>
    <property type="match status" value="1"/>
</dbReference>
<dbReference type="InterPro" id="IPR038175">
    <property type="entry name" value="CBM21_dom_sf"/>
</dbReference>
<dbReference type="PROSITE" id="PS51159">
    <property type="entry name" value="CBM21"/>
    <property type="match status" value="1"/>
</dbReference>
<reference evidence="3 4" key="1">
    <citation type="journal article" date="2018" name="Sci. Rep.">
        <title>Genomic signatures of local adaptation to the degree of environmental predictability in rotifers.</title>
        <authorList>
            <person name="Franch-Gras L."/>
            <person name="Hahn C."/>
            <person name="Garcia-Roger E.M."/>
            <person name="Carmona M.J."/>
            <person name="Serra M."/>
            <person name="Gomez A."/>
        </authorList>
    </citation>
    <scope>NUCLEOTIDE SEQUENCE [LARGE SCALE GENOMIC DNA]</scope>
    <source>
        <strain evidence="3">HYR1</strain>
    </source>
</reference>
<evidence type="ECO:0000259" key="2">
    <source>
        <dbReference type="PROSITE" id="PS51159"/>
    </source>
</evidence>
<dbReference type="InterPro" id="IPR005036">
    <property type="entry name" value="CBM21_dom"/>
</dbReference>
<protein>
    <submittedName>
        <fullName evidence="3">Phosphatase 1 regulatory subunit 3B-like</fullName>
    </submittedName>
</protein>
<dbReference type="GO" id="GO:0008157">
    <property type="term" value="F:protein phosphatase 1 binding"/>
    <property type="evidence" value="ECO:0007669"/>
    <property type="project" value="TreeGrafter"/>
</dbReference>
<dbReference type="Proteomes" id="UP000276133">
    <property type="component" value="Unassembled WGS sequence"/>
</dbReference>
<dbReference type="OrthoDB" id="8942186at2759"/>
<organism evidence="3 4">
    <name type="scientific">Brachionus plicatilis</name>
    <name type="common">Marine rotifer</name>
    <name type="synonym">Brachionus muelleri</name>
    <dbReference type="NCBI Taxonomy" id="10195"/>
    <lineage>
        <taxon>Eukaryota</taxon>
        <taxon>Metazoa</taxon>
        <taxon>Spiralia</taxon>
        <taxon>Gnathifera</taxon>
        <taxon>Rotifera</taxon>
        <taxon>Eurotatoria</taxon>
        <taxon>Monogononta</taxon>
        <taxon>Pseudotrocha</taxon>
        <taxon>Ploima</taxon>
        <taxon>Brachionidae</taxon>
        <taxon>Brachionus</taxon>
    </lineage>
</organism>
<name>A0A3M7STS4_BRAPC</name>
<comment type="caution">
    <text evidence="3">The sequence shown here is derived from an EMBL/GenBank/DDBJ whole genome shotgun (WGS) entry which is preliminary data.</text>
</comment>
<keyword evidence="4" id="KW-1185">Reference proteome</keyword>
<evidence type="ECO:0000256" key="1">
    <source>
        <dbReference type="SAM" id="MobiDB-lite"/>
    </source>
</evidence>
<dbReference type="EMBL" id="REGN01000798">
    <property type="protein sequence ID" value="RNA38958.1"/>
    <property type="molecule type" value="Genomic_DNA"/>
</dbReference>
<dbReference type="GO" id="GO:0000164">
    <property type="term" value="C:protein phosphatase type 1 complex"/>
    <property type="evidence" value="ECO:0007669"/>
    <property type="project" value="TreeGrafter"/>
</dbReference>
<feature type="compositionally biased region" description="Polar residues" evidence="1">
    <location>
        <begin position="52"/>
        <end position="69"/>
    </location>
</feature>
<feature type="domain" description="CBM21" evidence="2">
    <location>
        <begin position="364"/>
        <end position="495"/>
    </location>
</feature>
<dbReference type="GO" id="GO:0005979">
    <property type="term" value="P:regulation of glycogen biosynthetic process"/>
    <property type="evidence" value="ECO:0007669"/>
    <property type="project" value="TreeGrafter"/>
</dbReference>
<dbReference type="Pfam" id="PF03370">
    <property type="entry name" value="CBM_21"/>
    <property type="match status" value="1"/>
</dbReference>
<feature type="region of interest" description="Disordered" evidence="1">
    <location>
        <begin position="1"/>
        <end position="29"/>
    </location>
</feature>
<dbReference type="GO" id="GO:2001069">
    <property type="term" value="F:glycogen binding"/>
    <property type="evidence" value="ECO:0007669"/>
    <property type="project" value="TreeGrafter"/>
</dbReference>
<evidence type="ECO:0000313" key="3">
    <source>
        <dbReference type="EMBL" id="RNA38958.1"/>
    </source>
</evidence>
<dbReference type="Gene3D" id="2.60.40.2440">
    <property type="entry name" value="Carbohydrate binding type-21 domain"/>
    <property type="match status" value="1"/>
</dbReference>
<proteinExistence type="predicted"/>
<dbReference type="InterPro" id="IPR050782">
    <property type="entry name" value="PP1_regulatory_subunit_3"/>
</dbReference>
<sequence length="500" mass="57829">MMSSKSQPRPILKKSPNRPHPLFFSGNESIDDEEENIYHRKCFVDRETSSDQLSDISNQSSTEPAQSRAVSLRKSCLKSNTNRLIEQKRRSAARSRRPLSNFYIFHSREIDSQIMKFLLRSFNNFLQEFKSSMIKDFYDDSQLFTTFRENFLPKLKEFLLNGESLISDQLPSCNLGVTLSEPSFAEIENFRRTINQDGLVTSCSEQFFNFAKEDSLEKLDLDKSENVARKPAKLESPFFGSLPTSSFFESYSSDLDLKGNVLLKSIRPKPLRTIKDSLLLAHVNEAFRAKKSPENNIVKQTANIKKAVRFADTFGLELEKVKIISNNSFVEVFSEQAKYADRSDQSEALGVQSTPFLVLIPLFSVRKVDAIIRLEDYIYDYENKIIKSIVRVRNLSYEKRVYARITINNWASFYDLDAIYIRSDKNSKEKLSNQPIVYDYFGFCVLVPERANFLSNLIDPKPFEDCTLRVEFALCCTQNGISYWDNNAGENYKFQCFYNK</sequence>
<accession>A0A3M7STS4</accession>
<gene>
    <name evidence="3" type="ORF">BpHYR1_041635</name>
</gene>